<dbReference type="GO" id="GO:0016020">
    <property type="term" value="C:membrane"/>
    <property type="evidence" value="ECO:0007669"/>
    <property type="project" value="UniProtKB-SubCell"/>
</dbReference>
<dbReference type="Pfam" id="PF01124">
    <property type="entry name" value="MAPEG"/>
    <property type="match status" value="1"/>
</dbReference>
<dbReference type="RefSeq" id="WP_039288179.1">
    <property type="nucleotide sequence ID" value="NZ_JTDI01000007.1"/>
</dbReference>
<keyword evidence="4 5" id="KW-0472">Membrane</keyword>
<reference evidence="6 7" key="1">
    <citation type="submission" date="2014-10" db="EMBL/GenBank/DDBJ databases">
        <title>Genome sequence of Novosphingobium malaysiense MUSC 273(T).</title>
        <authorList>
            <person name="Lee L.-H."/>
        </authorList>
    </citation>
    <scope>NUCLEOTIDE SEQUENCE [LARGE SCALE GENOMIC DNA]</scope>
    <source>
        <strain evidence="6 7">MUSC 273</strain>
    </source>
</reference>
<evidence type="ECO:0000256" key="3">
    <source>
        <dbReference type="ARBA" id="ARBA00022989"/>
    </source>
</evidence>
<proteinExistence type="predicted"/>
<feature type="transmembrane region" description="Helical" evidence="5">
    <location>
        <begin position="119"/>
        <end position="142"/>
    </location>
</feature>
<name>A0A0B1ZJ63_9SPHN</name>
<comment type="caution">
    <text evidence="6">The sequence shown here is derived from an EMBL/GenBank/DDBJ whole genome shotgun (WGS) entry which is preliminary data.</text>
</comment>
<protein>
    <recommendedName>
        <fullName evidence="8">MAPEG family protein</fullName>
    </recommendedName>
</protein>
<feature type="transmembrane region" description="Helical" evidence="5">
    <location>
        <begin position="7"/>
        <end position="29"/>
    </location>
</feature>
<evidence type="ECO:0000313" key="7">
    <source>
        <dbReference type="Proteomes" id="UP000031057"/>
    </source>
</evidence>
<evidence type="ECO:0000256" key="4">
    <source>
        <dbReference type="ARBA" id="ARBA00023136"/>
    </source>
</evidence>
<accession>A0A0B1ZJ63</accession>
<gene>
    <name evidence="6" type="ORF">LK12_19890</name>
</gene>
<evidence type="ECO:0000313" key="6">
    <source>
        <dbReference type="EMBL" id="KHK89397.1"/>
    </source>
</evidence>
<feature type="transmembrane region" description="Helical" evidence="5">
    <location>
        <begin position="72"/>
        <end position="98"/>
    </location>
</feature>
<dbReference type="InterPro" id="IPR001129">
    <property type="entry name" value="Membr-assoc_MAPEG"/>
</dbReference>
<dbReference type="OrthoDB" id="5516290at2"/>
<keyword evidence="7" id="KW-1185">Reference proteome</keyword>
<evidence type="ECO:0000256" key="5">
    <source>
        <dbReference type="SAM" id="Phobius"/>
    </source>
</evidence>
<dbReference type="Gene3D" id="1.20.120.550">
    <property type="entry name" value="Membrane associated eicosanoid/glutathione metabolism-like domain"/>
    <property type="match status" value="1"/>
</dbReference>
<dbReference type="Proteomes" id="UP000031057">
    <property type="component" value="Unassembled WGS sequence"/>
</dbReference>
<dbReference type="EMBL" id="JTDI01000007">
    <property type="protein sequence ID" value="KHK89397.1"/>
    <property type="molecule type" value="Genomic_DNA"/>
</dbReference>
<sequence length="143" mass="15231">MPTINQTLVLVPMLVVVALTFIAFVRMAVARGAAVKAGQDPNFYRAHLGSPEPEPATAAARHWDNLFELPTLFYAGCLTAFVLGAVGTWTLVFAWGYAISRLAQSAVHMTSNNPGPRGIAFSLGTLFMLALWINVGSAIVAAL</sequence>
<evidence type="ECO:0008006" key="8">
    <source>
        <dbReference type="Google" id="ProtNLM"/>
    </source>
</evidence>
<evidence type="ECO:0000256" key="2">
    <source>
        <dbReference type="ARBA" id="ARBA00022692"/>
    </source>
</evidence>
<comment type="subcellular location">
    <subcellularLocation>
        <location evidence="1">Membrane</location>
    </subcellularLocation>
</comment>
<keyword evidence="2 5" id="KW-0812">Transmembrane</keyword>
<dbReference type="AlphaFoldDB" id="A0A0B1ZJ63"/>
<organism evidence="6 7">
    <name type="scientific">Novosphingobium malaysiense</name>
    <dbReference type="NCBI Taxonomy" id="1348853"/>
    <lineage>
        <taxon>Bacteria</taxon>
        <taxon>Pseudomonadati</taxon>
        <taxon>Pseudomonadota</taxon>
        <taxon>Alphaproteobacteria</taxon>
        <taxon>Sphingomonadales</taxon>
        <taxon>Sphingomonadaceae</taxon>
        <taxon>Novosphingobium</taxon>
    </lineage>
</organism>
<dbReference type="SUPFAM" id="SSF161084">
    <property type="entry name" value="MAPEG domain-like"/>
    <property type="match status" value="1"/>
</dbReference>
<dbReference type="STRING" id="1348853.LK12_19890"/>
<evidence type="ECO:0000256" key="1">
    <source>
        <dbReference type="ARBA" id="ARBA00004370"/>
    </source>
</evidence>
<dbReference type="InterPro" id="IPR023352">
    <property type="entry name" value="MAPEG-like_dom_sf"/>
</dbReference>
<keyword evidence="3 5" id="KW-1133">Transmembrane helix</keyword>